<dbReference type="AlphaFoldDB" id="A0A7G5N2L2"/>
<dbReference type="Pfam" id="PF06182">
    <property type="entry name" value="ABC2_membrane_6"/>
    <property type="match status" value="1"/>
</dbReference>
<keyword evidence="1" id="KW-0812">Transmembrane</keyword>
<evidence type="ECO:0000256" key="1">
    <source>
        <dbReference type="SAM" id="Phobius"/>
    </source>
</evidence>
<gene>
    <name evidence="2" type="ORF">E5259_28030</name>
</gene>
<feature type="transmembrane region" description="Helical" evidence="1">
    <location>
        <begin position="63"/>
        <end position="83"/>
    </location>
</feature>
<feature type="transmembrane region" description="Helical" evidence="1">
    <location>
        <begin position="148"/>
        <end position="176"/>
    </location>
</feature>
<evidence type="ECO:0008006" key="4">
    <source>
        <dbReference type="Google" id="ProtNLM"/>
    </source>
</evidence>
<proteinExistence type="predicted"/>
<dbReference type="Proteomes" id="UP000515789">
    <property type="component" value="Chromosome"/>
</dbReference>
<dbReference type="RefSeq" id="WP_018597165.1">
    <property type="nucleotide sequence ID" value="NZ_AP031416.1"/>
</dbReference>
<evidence type="ECO:0000313" key="2">
    <source>
        <dbReference type="EMBL" id="QMW81105.1"/>
    </source>
</evidence>
<keyword evidence="1" id="KW-1133">Transmembrane helix</keyword>
<protein>
    <recommendedName>
        <fullName evidence="4">ABC transporter permease</fullName>
    </recommendedName>
</protein>
<reference evidence="2 3" key="1">
    <citation type="submission" date="2019-04" db="EMBL/GenBank/DDBJ databases">
        <authorList>
            <person name="Schori C."/>
            <person name="Ahrens C."/>
        </authorList>
    </citation>
    <scope>NUCLEOTIDE SEQUENCE [LARGE SCALE GENOMIC DNA]</scope>
    <source>
        <strain evidence="2 3">DSM 2950</strain>
    </source>
</reference>
<feature type="transmembrane region" description="Helical" evidence="1">
    <location>
        <begin position="234"/>
        <end position="253"/>
    </location>
</feature>
<keyword evidence="1" id="KW-0472">Membrane</keyword>
<dbReference type="PANTHER" id="PTHR36833:SF1">
    <property type="entry name" value="INTEGRAL MEMBRANE TRANSPORT PROTEIN"/>
    <property type="match status" value="1"/>
</dbReference>
<dbReference type="GeneID" id="75053409"/>
<accession>A0A7G5N2L2</accession>
<organism evidence="2 3">
    <name type="scientific">Blautia producta</name>
    <dbReference type="NCBI Taxonomy" id="33035"/>
    <lineage>
        <taxon>Bacteria</taxon>
        <taxon>Bacillati</taxon>
        <taxon>Bacillota</taxon>
        <taxon>Clostridia</taxon>
        <taxon>Lachnospirales</taxon>
        <taxon>Lachnospiraceae</taxon>
        <taxon>Blautia</taxon>
    </lineage>
</organism>
<sequence length="266" mass="30167">MRRWIYYLKMYGQIQMQNMKSLAEYRTDFLMMVFFTGFSQICNLGVLGIIYSNIPEVGGWKLWEILLLYSFLLFSEGCINFFFQGTWKIAEMINLADLDRFLVRPLPVGLQLLTARIDFDGLNKMGIAAAVFALGVSHCDIRWNLWKIVCLVVFLVECCVIRVCMIWIASCASFWMESGKNSLNFFAISIGEMAKYPLMIYPPILRGIFGYLIPYAFVSYYPVGYLLGKSGMGVGVMVMPAVCVVMLGAAVLVMKRGLGRYESCGN</sequence>
<feature type="transmembrane region" description="Helical" evidence="1">
    <location>
        <begin position="29"/>
        <end position="51"/>
    </location>
</feature>
<evidence type="ECO:0000313" key="3">
    <source>
        <dbReference type="Proteomes" id="UP000515789"/>
    </source>
</evidence>
<dbReference type="PANTHER" id="PTHR36833">
    <property type="entry name" value="SLR0610 PROTEIN-RELATED"/>
    <property type="match status" value="1"/>
</dbReference>
<feature type="transmembrane region" description="Helical" evidence="1">
    <location>
        <begin position="208"/>
        <end position="228"/>
    </location>
</feature>
<name>A0A7G5N2L2_9FIRM</name>
<dbReference type="EMBL" id="CP039126">
    <property type="protein sequence ID" value="QMW81105.1"/>
    <property type="molecule type" value="Genomic_DNA"/>
</dbReference>
<dbReference type="InterPro" id="IPR010390">
    <property type="entry name" value="ABC-2_transporter-like"/>
</dbReference>